<dbReference type="GeneID" id="26639376"/>
<reference evidence="2 3" key="1">
    <citation type="submission" date="2015-06" db="EMBL/GenBank/DDBJ databases">
        <title>Complete genomic sequence analysis of two virulent actinophages of Streptomyces flavovirens.</title>
        <authorList>
            <person name="Sharaf A."/>
            <person name="Marie E."/>
            <person name="ElBaz R."/>
            <person name="Elmaghraby I."/>
            <person name="Mercati F."/>
        </authorList>
    </citation>
    <scope>NUCLEOTIDE SEQUENCE [LARGE SCALE GENOMIC DNA]</scope>
</reference>
<keyword evidence="1" id="KW-0812">Transmembrane</keyword>
<dbReference type="OrthoDB" id="39977at10239"/>
<keyword evidence="1" id="KW-0472">Membrane</keyword>
<evidence type="ECO:0000313" key="2">
    <source>
        <dbReference type="EMBL" id="ALF00162.1"/>
    </source>
</evidence>
<accession>A0A0M4R9K3</accession>
<keyword evidence="3" id="KW-1185">Reference proteome</keyword>
<dbReference type="Proteomes" id="UP000202764">
    <property type="component" value="Segment"/>
</dbReference>
<evidence type="ECO:0000313" key="3">
    <source>
        <dbReference type="Proteomes" id="UP000202764"/>
    </source>
</evidence>
<evidence type="ECO:0000256" key="1">
    <source>
        <dbReference type="SAM" id="Phobius"/>
    </source>
</evidence>
<organism evidence="2 3">
    <name type="scientific">Streptomyces phage SF3</name>
    <dbReference type="NCBI Taxonomy" id="1690818"/>
    <lineage>
        <taxon>Viruses</taxon>
        <taxon>Duplodnaviria</taxon>
        <taxon>Heunggongvirae</taxon>
        <taxon>Uroviricota</taxon>
        <taxon>Caudoviricetes</taxon>
        <taxon>Siftrevirus</taxon>
        <taxon>Siftrevirus SF3</taxon>
    </lineage>
</organism>
<dbReference type="KEGG" id="vg:26639376"/>
<keyword evidence="1" id="KW-1133">Transmembrane helix</keyword>
<proteinExistence type="predicted"/>
<feature type="transmembrane region" description="Helical" evidence="1">
    <location>
        <begin position="14"/>
        <end position="32"/>
    </location>
</feature>
<dbReference type="RefSeq" id="YP_009213158.1">
    <property type="nucleotide sequence ID" value="NC_028952.1"/>
</dbReference>
<name>A0A0M4R9K3_9CAUD</name>
<dbReference type="EMBL" id="KT221034">
    <property type="protein sequence ID" value="ALF00162.1"/>
    <property type="molecule type" value="Genomic_DNA"/>
</dbReference>
<sequence length="37" mass="4262">MRGELMRRDLRRQITYLTCLSALAFVLAVGIMRGRHG</sequence>
<gene>
    <name evidence="2" type="ORF">SF3_310</name>
</gene>
<protein>
    <submittedName>
        <fullName evidence="2">Uncharacterized protein</fullName>
    </submittedName>
</protein>